<name>S4R4K1_PETMA</name>
<dbReference type="InterPro" id="IPR051591">
    <property type="entry name" value="UPF0224_FAM112_RNA_Proc"/>
</dbReference>
<reference evidence="6" key="2">
    <citation type="submission" date="2025-09" db="UniProtKB">
        <authorList>
            <consortium name="Ensembl"/>
        </authorList>
    </citation>
    <scope>IDENTIFICATION</scope>
</reference>
<evidence type="ECO:0000256" key="4">
    <source>
        <dbReference type="SAM" id="MobiDB-lite"/>
    </source>
</evidence>
<evidence type="ECO:0000256" key="2">
    <source>
        <dbReference type="ARBA" id="ARBA00022771"/>
    </source>
</evidence>
<dbReference type="PANTHER" id="PTHR21402">
    <property type="entry name" value="GAMETOCYTE SPECIFIC FACTOR 1-RELATED"/>
    <property type="match status" value="1"/>
</dbReference>
<feature type="domain" description="CHHC U11-48K-type" evidence="5">
    <location>
        <begin position="7"/>
        <end position="34"/>
    </location>
</feature>
<dbReference type="HOGENOM" id="CLU_108762_1_0_1"/>
<dbReference type="InterPro" id="IPR022776">
    <property type="entry name" value="TRM13/UPF0224_CHHC_Znf_dom"/>
</dbReference>
<dbReference type="InterPro" id="IPR036236">
    <property type="entry name" value="Znf_C2H2_sf"/>
</dbReference>
<evidence type="ECO:0000256" key="3">
    <source>
        <dbReference type="ARBA" id="ARBA00022833"/>
    </source>
</evidence>
<evidence type="ECO:0000256" key="1">
    <source>
        <dbReference type="ARBA" id="ARBA00022723"/>
    </source>
</evidence>
<dbReference type="GO" id="GO:0008270">
    <property type="term" value="F:zinc ion binding"/>
    <property type="evidence" value="ECO:0007669"/>
    <property type="project" value="UniProtKB-KW"/>
</dbReference>
<dbReference type="PROSITE" id="PS51800">
    <property type="entry name" value="ZF_CHHC_U11_48K"/>
    <property type="match status" value="2"/>
</dbReference>
<keyword evidence="1" id="KW-0479">Metal-binding</keyword>
<keyword evidence="2" id="KW-0863">Zinc-finger</keyword>
<proteinExistence type="predicted"/>
<protein>
    <recommendedName>
        <fullName evidence="5">CHHC U11-48K-type domain-containing protein</fullName>
    </recommendedName>
</protein>
<dbReference type="STRING" id="7757.ENSPMAP00000000130"/>
<sequence>DVDPDALFRCPYDPSHILCAKRYTYHVAKCSLTHKKVAQKMRTCPFNARHRILRSSMAEHLAQCPDRTVGPTEVAQGAARAERGDGHSLVPQSSWEAQPCQEDWDAEMEEDGEKQPYIWGIS</sequence>
<dbReference type="GeneTree" id="ENSGT01050000246767"/>
<feature type="domain" description="CHHC U11-48K-type" evidence="5">
    <location>
        <begin position="41"/>
        <end position="68"/>
    </location>
</feature>
<dbReference type="Ensembl" id="ENSPMAT00000000130.1">
    <property type="protein sequence ID" value="ENSPMAP00000000130.1"/>
    <property type="gene ID" value="ENSPMAG00000000116.1"/>
</dbReference>
<organism evidence="6">
    <name type="scientific">Petromyzon marinus</name>
    <name type="common">Sea lamprey</name>
    <dbReference type="NCBI Taxonomy" id="7757"/>
    <lineage>
        <taxon>Eukaryota</taxon>
        <taxon>Metazoa</taxon>
        <taxon>Chordata</taxon>
        <taxon>Craniata</taxon>
        <taxon>Vertebrata</taxon>
        <taxon>Cyclostomata</taxon>
        <taxon>Hyperoartia</taxon>
        <taxon>Petromyzontiformes</taxon>
        <taxon>Petromyzontidae</taxon>
        <taxon>Petromyzon</taxon>
    </lineage>
</organism>
<dbReference type="PANTHER" id="PTHR21402:SF5">
    <property type="entry name" value="GAMETOCYTE SPECIFIC FACTOR 1"/>
    <property type="match status" value="1"/>
</dbReference>
<reference evidence="6" key="1">
    <citation type="submission" date="2025-08" db="UniProtKB">
        <authorList>
            <consortium name="Ensembl"/>
        </authorList>
    </citation>
    <scope>IDENTIFICATION</scope>
</reference>
<keyword evidence="3" id="KW-0862">Zinc</keyword>
<feature type="region of interest" description="Disordered" evidence="4">
    <location>
        <begin position="68"/>
        <end position="107"/>
    </location>
</feature>
<dbReference type="OMA" id="EYDTRAN"/>
<evidence type="ECO:0000259" key="5">
    <source>
        <dbReference type="PROSITE" id="PS51800"/>
    </source>
</evidence>
<dbReference type="Pfam" id="PF05253">
    <property type="entry name" value="zf-U11-48K"/>
    <property type="match status" value="2"/>
</dbReference>
<dbReference type="AlphaFoldDB" id="S4R4K1"/>
<accession>S4R4K1</accession>
<evidence type="ECO:0000313" key="6">
    <source>
        <dbReference type="Ensembl" id="ENSPMAP00000000130.1"/>
    </source>
</evidence>
<dbReference type="SUPFAM" id="SSF57667">
    <property type="entry name" value="beta-beta-alpha zinc fingers"/>
    <property type="match status" value="2"/>
</dbReference>